<evidence type="ECO:0000313" key="7">
    <source>
        <dbReference type="EMBL" id="NBH61330.1"/>
    </source>
</evidence>
<evidence type="ECO:0000256" key="2">
    <source>
        <dbReference type="ARBA" id="ARBA00006247"/>
    </source>
</evidence>
<dbReference type="EMBL" id="QXWK01000011">
    <property type="protein sequence ID" value="NBH61330.1"/>
    <property type="molecule type" value="Genomic_DNA"/>
</dbReference>
<gene>
    <name evidence="7" type="ORF">D0435_06660</name>
</gene>
<dbReference type="GO" id="GO:0046872">
    <property type="term" value="F:metal ion binding"/>
    <property type="evidence" value="ECO:0007669"/>
    <property type="project" value="UniProtKB-KW"/>
</dbReference>
<keyword evidence="3" id="KW-0479">Metal-binding</keyword>
<comment type="cofactor">
    <cofactor evidence="1">
        <name>Zn(2+)</name>
        <dbReference type="ChEBI" id="CHEBI:29105"/>
    </cofactor>
</comment>
<evidence type="ECO:0000313" key="8">
    <source>
        <dbReference type="Proteomes" id="UP000446866"/>
    </source>
</evidence>
<evidence type="ECO:0000256" key="4">
    <source>
        <dbReference type="ARBA" id="ARBA00022801"/>
    </source>
</evidence>
<accession>A0A845QGW6</accession>
<comment type="caution">
    <text evidence="7">The sequence shown here is derived from an EMBL/GenBank/DDBJ whole genome shotgun (WGS) entry which is preliminary data.</text>
</comment>
<keyword evidence="5" id="KW-0862">Zinc</keyword>
<evidence type="ECO:0000256" key="5">
    <source>
        <dbReference type="ARBA" id="ARBA00022833"/>
    </source>
</evidence>
<dbReference type="InterPro" id="IPR011650">
    <property type="entry name" value="Peptidase_M20_dimer"/>
</dbReference>
<dbReference type="InterPro" id="IPR002933">
    <property type="entry name" value="Peptidase_M20"/>
</dbReference>
<dbReference type="Gene3D" id="3.30.70.360">
    <property type="match status" value="1"/>
</dbReference>
<dbReference type="Pfam" id="PF07687">
    <property type="entry name" value="M20_dimer"/>
    <property type="match status" value="1"/>
</dbReference>
<reference evidence="7 8" key="1">
    <citation type="submission" date="2018-08" db="EMBL/GenBank/DDBJ databases">
        <title>Murine metabolic-syndrome-specific gut microbial biobank.</title>
        <authorList>
            <person name="Liu C."/>
        </authorList>
    </citation>
    <scope>NUCLEOTIDE SEQUENCE [LARGE SCALE GENOMIC DNA]</scope>
    <source>
        <strain evidence="7 8">28</strain>
    </source>
</reference>
<dbReference type="Gene3D" id="3.40.630.10">
    <property type="entry name" value="Zn peptidases"/>
    <property type="match status" value="1"/>
</dbReference>
<evidence type="ECO:0000256" key="3">
    <source>
        <dbReference type="ARBA" id="ARBA00022723"/>
    </source>
</evidence>
<protein>
    <submittedName>
        <fullName evidence="7">M20 family peptidase</fullName>
    </submittedName>
</protein>
<sequence length="392" mass="42962">MCNEVIKLLENLVAIDSPYFEEEDVMEYVCQIFEEQNIPVKVHAYYEEKITGFHGKNLLIEASCGKEGPTIHINGHLDTVKLCDGWSKNPCGEMIEDRFYGVGALDMKSGCAAAIAAVQKFLKTYKAFKGRLLLSLVSVEEGPYGMGTNAMIEDGLLADIDYSIITEPSAGFTGNAFPTMCLGARGGYGLTVEFYGKSAHAADPQKGISAALDASKFVAELENINYVEDDKLGKGAACVVAIDCDGGACSVPDKAVVKLFWHIVRGESPQTIEAEIKKALDRAAVKCRYEICFREAPSEGSKGFMPYVTEENNLYTRDFAQAVRDVTGKEANISYFQSIGDFNYLGTRLGAPALIFGPDGENYHSADEYVQMDTVVQTAEILYRFLEKTMVN</sequence>
<feature type="domain" description="Peptidase M20 dimerisation" evidence="6">
    <location>
        <begin position="183"/>
        <end position="285"/>
    </location>
</feature>
<organism evidence="7 8">
    <name type="scientific">Anaerotruncus colihominis</name>
    <dbReference type="NCBI Taxonomy" id="169435"/>
    <lineage>
        <taxon>Bacteria</taxon>
        <taxon>Bacillati</taxon>
        <taxon>Bacillota</taxon>
        <taxon>Clostridia</taxon>
        <taxon>Eubacteriales</taxon>
        <taxon>Oscillospiraceae</taxon>
        <taxon>Anaerotruncus</taxon>
    </lineage>
</organism>
<dbReference type="InterPro" id="IPR050072">
    <property type="entry name" value="Peptidase_M20A"/>
</dbReference>
<dbReference type="PANTHER" id="PTHR43808:SF8">
    <property type="entry name" value="PEPTIDASE M20 DIMERISATION DOMAIN-CONTAINING PROTEIN"/>
    <property type="match status" value="1"/>
</dbReference>
<dbReference type="PANTHER" id="PTHR43808">
    <property type="entry name" value="ACETYLORNITHINE DEACETYLASE"/>
    <property type="match status" value="1"/>
</dbReference>
<comment type="similarity">
    <text evidence="2">Belongs to the peptidase M20A family.</text>
</comment>
<proteinExistence type="inferred from homology"/>
<dbReference type="Pfam" id="PF01546">
    <property type="entry name" value="Peptidase_M20"/>
    <property type="match status" value="1"/>
</dbReference>
<dbReference type="Proteomes" id="UP000446866">
    <property type="component" value="Unassembled WGS sequence"/>
</dbReference>
<evidence type="ECO:0000259" key="6">
    <source>
        <dbReference type="Pfam" id="PF07687"/>
    </source>
</evidence>
<dbReference type="GO" id="GO:0016787">
    <property type="term" value="F:hydrolase activity"/>
    <property type="evidence" value="ECO:0007669"/>
    <property type="project" value="UniProtKB-KW"/>
</dbReference>
<dbReference type="SUPFAM" id="SSF55031">
    <property type="entry name" value="Bacterial exopeptidase dimerisation domain"/>
    <property type="match status" value="1"/>
</dbReference>
<name>A0A845QGW6_9FIRM</name>
<dbReference type="InterPro" id="IPR036264">
    <property type="entry name" value="Bact_exopeptidase_dim_dom"/>
</dbReference>
<dbReference type="AlphaFoldDB" id="A0A845QGW6"/>
<keyword evidence="8" id="KW-1185">Reference proteome</keyword>
<evidence type="ECO:0000256" key="1">
    <source>
        <dbReference type="ARBA" id="ARBA00001947"/>
    </source>
</evidence>
<dbReference type="RefSeq" id="WP_160201616.1">
    <property type="nucleotide sequence ID" value="NZ_QXWK01000011.1"/>
</dbReference>
<keyword evidence="4" id="KW-0378">Hydrolase</keyword>
<dbReference type="SUPFAM" id="SSF53187">
    <property type="entry name" value="Zn-dependent exopeptidases"/>
    <property type="match status" value="1"/>
</dbReference>